<protein>
    <submittedName>
        <fullName evidence="4">7TM_GPCR_Srx domain-containing protein</fullName>
    </submittedName>
</protein>
<keyword evidence="3" id="KW-1185">Reference proteome</keyword>
<reference evidence="4" key="2">
    <citation type="submission" date="2019-09" db="UniProtKB">
        <authorList>
            <consortium name="WormBaseParasite"/>
        </authorList>
    </citation>
    <scope>IDENTIFICATION</scope>
</reference>
<evidence type="ECO:0000313" key="4">
    <source>
        <dbReference type="WBParaSite" id="HPBE_0000092801-mRNA-1"/>
    </source>
</evidence>
<dbReference type="PANTHER" id="PTHR23021">
    <property type="entry name" value="SERPENTINE RECEPTOR, CLASS T"/>
    <property type="match status" value="1"/>
</dbReference>
<accession>A0A183F436</accession>
<evidence type="ECO:0000256" key="1">
    <source>
        <dbReference type="SAM" id="Phobius"/>
    </source>
</evidence>
<name>A0A183F436_HELPZ</name>
<organism evidence="3 4">
    <name type="scientific">Heligmosomoides polygyrus</name>
    <name type="common">Parasitic roundworm</name>
    <dbReference type="NCBI Taxonomy" id="6339"/>
    <lineage>
        <taxon>Eukaryota</taxon>
        <taxon>Metazoa</taxon>
        <taxon>Ecdysozoa</taxon>
        <taxon>Nematoda</taxon>
        <taxon>Chromadorea</taxon>
        <taxon>Rhabditida</taxon>
        <taxon>Rhabditina</taxon>
        <taxon>Rhabditomorpha</taxon>
        <taxon>Strongyloidea</taxon>
        <taxon>Heligmosomidae</taxon>
        <taxon>Heligmosomoides</taxon>
    </lineage>
</organism>
<proteinExistence type="predicted"/>
<dbReference type="Pfam" id="PF10321">
    <property type="entry name" value="7TM_GPCR_Srt"/>
    <property type="match status" value="1"/>
</dbReference>
<sequence length="104" mass="11857">MHLFYFNIPWIIDEKEYNCSSRSLAEWKARGTVGTVDELQGVYFLVTGIIYVTLYSLSLIGMARGKLLHIPCYRLMFFNGFIDITDVFGGSIAVAYLHFVSECV</sequence>
<feature type="transmembrane region" description="Helical" evidence="1">
    <location>
        <begin position="42"/>
        <end position="63"/>
    </location>
</feature>
<dbReference type="Proteomes" id="UP000050761">
    <property type="component" value="Unassembled WGS sequence"/>
</dbReference>
<keyword evidence="1" id="KW-0472">Membrane</keyword>
<gene>
    <name evidence="2" type="ORF">HPBE_LOCUS929</name>
</gene>
<keyword evidence="1" id="KW-1133">Transmembrane helix</keyword>
<keyword evidence="1" id="KW-0812">Transmembrane</keyword>
<evidence type="ECO:0000313" key="3">
    <source>
        <dbReference type="Proteomes" id="UP000050761"/>
    </source>
</evidence>
<dbReference type="AlphaFoldDB" id="A0A183F436"/>
<feature type="transmembrane region" description="Helical" evidence="1">
    <location>
        <begin position="75"/>
        <end position="99"/>
    </location>
</feature>
<dbReference type="OrthoDB" id="5849708at2759"/>
<reference evidence="2 3" key="1">
    <citation type="submission" date="2018-11" db="EMBL/GenBank/DDBJ databases">
        <authorList>
            <consortium name="Pathogen Informatics"/>
        </authorList>
    </citation>
    <scope>NUCLEOTIDE SEQUENCE [LARGE SCALE GENOMIC DNA]</scope>
</reference>
<evidence type="ECO:0000313" key="2">
    <source>
        <dbReference type="EMBL" id="VDO19311.1"/>
    </source>
</evidence>
<dbReference type="WBParaSite" id="HPBE_0000092801-mRNA-1">
    <property type="protein sequence ID" value="HPBE_0000092801-mRNA-1"/>
    <property type="gene ID" value="HPBE_0000092801"/>
</dbReference>
<accession>A0A3P7TEB0</accession>
<dbReference type="InterPro" id="IPR019425">
    <property type="entry name" value="7TM_GPCR_serpentine_rcpt_Srt"/>
</dbReference>
<dbReference type="EMBL" id="UZAH01000853">
    <property type="protein sequence ID" value="VDO19311.1"/>
    <property type="molecule type" value="Genomic_DNA"/>
</dbReference>